<dbReference type="EMBL" id="CAJVPV010003375">
    <property type="protein sequence ID" value="CAG8550509.1"/>
    <property type="molecule type" value="Genomic_DNA"/>
</dbReference>
<evidence type="ECO:0000313" key="2">
    <source>
        <dbReference type="Proteomes" id="UP000789342"/>
    </source>
</evidence>
<evidence type="ECO:0000313" key="1">
    <source>
        <dbReference type="EMBL" id="CAG8550509.1"/>
    </source>
</evidence>
<dbReference type="AlphaFoldDB" id="A0A9N9FR44"/>
<accession>A0A9N9FR44</accession>
<gene>
    <name evidence="1" type="ORF">AMORRO_LOCUS5551</name>
</gene>
<reference evidence="1" key="1">
    <citation type="submission" date="2021-06" db="EMBL/GenBank/DDBJ databases">
        <authorList>
            <person name="Kallberg Y."/>
            <person name="Tangrot J."/>
            <person name="Rosling A."/>
        </authorList>
    </citation>
    <scope>NUCLEOTIDE SEQUENCE</scope>
    <source>
        <strain evidence="1">CL551</strain>
    </source>
</reference>
<dbReference type="Proteomes" id="UP000789342">
    <property type="component" value="Unassembled WGS sequence"/>
</dbReference>
<sequence>MYQNIVFEDEQSKYESPATATRNLNRRIHVIEEEKIGTIRRRLRSRRPSTHPYAPATPCNRLKPHNCHCNVNTLSNEYIECLSARINRIEDLVKNLCKNIKVTTTEYSGNKKSFFAPFTILRSDVDFSKMDIDELVSFSNKLGAKLFGDRAISNNQPENEEIPHKVNRMDIRAIINNNKEN</sequence>
<name>A0A9N9FR44_9GLOM</name>
<dbReference type="OrthoDB" id="2390786at2759"/>
<keyword evidence="2" id="KW-1185">Reference proteome</keyword>
<proteinExistence type="predicted"/>
<organism evidence="1 2">
    <name type="scientific">Acaulospora morrowiae</name>
    <dbReference type="NCBI Taxonomy" id="94023"/>
    <lineage>
        <taxon>Eukaryota</taxon>
        <taxon>Fungi</taxon>
        <taxon>Fungi incertae sedis</taxon>
        <taxon>Mucoromycota</taxon>
        <taxon>Glomeromycotina</taxon>
        <taxon>Glomeromycetes</taxon>
        <taxon>Diversisporales</taxon>
        <taxon>Acaulosporaceae</taxon>
        <taxon>Acaulospora</taxon>
    </lineage>
</organism>
<protein>
    <submittedName>
        <fullName evidence="1">15344_t:CDS:1</fullName>
    </submittedName>
</protein>
<comment type="caution">
    <text evidence="1">The sequence shown here is derived from an EMBL/GenBank/DDBJ whole genome shotgun (WGS) entry which is preliminary data.</text>
</comment>